<dbReference type="OrthoDB" id="259658at2"/>
<dbReference type="RefSeq" id="WP_105353834.1">
    <property type="nucleotide sequence ID" value="NZ_PUIA01000037.1"/>
</dbReference>
<sequence>MAKMVDAIDRFNNSVRTLLILLLLIAFSTVSYYGWSIYNEKELAIAAKNKEIEQHVAKIGELQNEIDLLALRLKLLKVDRRVGRLSVISQEKPEGGEHVQSVIEFVEFNEQGEPITQPQRFTIDGDMVYVNGKIVKFEDELVESNDPLRSASIYILQKIYGEHQKPIDGFTIDKEGQRPEAYGLRDKPNAFEEKIWSNFWDIANDPVKASEYGVRAASEQSEGMRVRPGKSYEVEIRSSGGLSINPLPEEKST</sequence>
<accession>A0A2S8FGD5</accession>
<comment type="caution">
    <text evidence="2">The sequence shown here is derived from an EMBL/GenBank/DDBJ whole genome shotgun (WGS) entry which is preliminary data.</text>
</comment>
<dbReference type="AlphaFoldDB" id="A0A2S8FGD5"/>
<dbReference type="Proteomes" id="UP000240009">
    <property type="component" value="Unassembled WGS sequence"/>
</dbReference>
<protein>
    <submittedName>
        <fullName evidence="2">Uncharacterized protein</fullName>
    </submittedName>
</protein>
<proteinExistence type="predicted"/>
<gene>
    <name evidence="2" type="ORF">C5Y96_12820</name>
</gene>
<feature type="coiled-coil region" evidence="1">
    <location>
        <begin position="45"/>
        <end position="79"/>
    </location>
</feature>
<evidence type="ECO:0000313" key="3">
    <source>
        <dbReference type="Proteomes" id="UP000240009"/>
    </source>
</evidence>
<organism evidence="2 3">
    <name type="scientific">Blastopirellula marina</name>
    <dbReference type="NCBI Taxonomy" id="124"/>
    <lineage>
        <taxon>Bacteria</taxon>
        <taxon>Pseudomonadati</taxon>
        <taxon>Planctomycetota</taxon>
        <taxon>Planctomycetia</taxon>
        <taxon>Pirellulales</taxon>
        <taxon>Pirellulaceae</taxon>
        <taxon>Blastopirellula</taxon>
    </lineage>
</organism>
<evidence type="ECO:0000256" key="1">
    <source>
        <dbReference type="SAM" id="Coils"/>
    </source>
</evidence>
<keyword evidence="1" id="KW-0175">Coiled coil</keyword>
<evidence type="ECO:0000313" key="2">
    <source>
        <dbReference type="EMBL" id="PQO31222.1"/>
    </source>
</evidence>
<dbReference type="EMBL" id="PUIA01000037">
    <property type="protein sequence ID" value="PQO31222.1"/>
    <property type="molecule type" value="Genomic_DNA"/>
</dbReference>
<name>A0A2S8FGD5_9BACT</name>
<reference evidence="2 3" key="1">
    <citation type="submission" date="2018-02" db="EMBL/GenBank/DDBJ databases">
        <title>Comparative genomes isolates from brazilian mangrove.</title>
        <authorList>
            <person name="Araujo J.E."/>
            <person name="Taketani R.G."/>
            <person name="Silva M.C.P."/>
            <person name="Loureco M.V."/>
            <person name="Andreote F.D."/>
        </authorList>
    </citation>
    <scope>NUCLEOTIDE SEQUENCE [LARGE SCALE GENOMIC DNA]</scope>
    <source>
        <strain evidence="2 3">HEX-2 MGV</strain>
    </source>
</reference>